<evidence type="ECO:0000313" key="3">
    <source>
        <dbReference type="Proteomes" id="UP001219525"/>
    </source>
</evidence>
<feature type="region of interest" description="Disordered" evidence="1">
    <location>
        <begin position="143"/>
        <end position="222"/>
    </location>
</feature>
<evidence type="ECO:0000313" key="2">
    <source>
        <dbReference type="EMBL" id="KAJ7204104.1"/>
    </source>
</evidence>
<protein>
    <submittedName>
        <fullName evidence="2">Uncharacterized protein</fullName>
    </submittedName>
</protein>
<feature type="compositionally biased region" description="Basic and acidic residues" evidence="1">
    <location>
        <begin position="167"/>
        <end position="181"/>
    </location>
</feature>
<reference evidence="2" key="1">
    <citation type="submission" date="2023-03" db="EMBL/GenBank/DDBJ databases">
        <title>Massive genome expansion in bonnet fungi (Mycena s.s.) driven by repeated elements and novel gene families across ecological guilds.</title>
        <authorList>
            <consortium name="Lawrence Berkeley National Laboratory"/>
            <person name="Harder C.B."/>
            <person name="Miyauchi S."/>
            <person name="Viragh M."/>
            <person name="Kuo A."/>
            <person name="Thoen E."/>
            <person name="Andreopoulos B."/>
            <person name="Lu D."/>
            <person name="Skrede I."/>
            <person name="Drula E."/>
            <person name="Henrissat B."/>
            <person name="Morin E."/>
            <person name="Kohler A."/>
            <person name="Barry K."/>
            <person name="LaButti K."/>
            <person name="Morin E."/>
            <person name="Salamov A."/>
            <person name="Lipzen A."/>
            <person name="Mereny Z."/>
            <person name="Hegedus B."/>
            <person name="Baldrian P."/>
            <person name="Stursova M."/>
            <person name="Weitz H."/>
            <person name="Taylor A."/>
            <person name="Grigoriev I.V."/>
            <person name="Nagy L.G."/>
            <person name="Martin F."/>
            <person name="Kauserud H."/>
        </authorList>
    </citation>
    <scope>NUCLEOTIDE SEQUENCE</scope>
    <source>
        <strain evidence="2">9144</strain>
    </source>
</reference>
<feature type="compositionally biased region" description="Acidic residues" evidence="1">
    <location>
        <begin position="148"/>
        <end position="166"/>
    </location>
</feature>
<accession>A0AAD6YBK7</accession>
<proteinExistence type="predicted"/>
<dbReference type="EMBL" id="JARJCW010000048">
    <property type="protein sequence ID" value="KAJ7204104.1"/>
    <property type="molecule type" value="Genomic_DNA"/>
</dbReference>
<feature type="compositionally biased region" description="Basic and acidic residues" evidence="1">
    <location>
        <begin position="198"/>
        <end position="222"/>
    </location>
</feature>
<evidence type="ECO:0000256" key="1">
    <source>
        <dbReference type="SAM" id="MobiDB-lite"/>
    </source>
</evidence>
<sequence length="222" mass="24743">MSQPKSLEIFGNAHNRPFGEVAWCTELAALRCQGSWYLGASRGRFDQAEVLLYCHGAFVVCTVGFKICTAVFVCSALPNFEWKIARGAETPSTARKQRIARFTTVIRVHCHAQHPKRFGQHTLAGCSSIGLLTQGRKCKARSKKIVSDDEDSEREGDDEDGEGTDPEVEKEVEFFFDRDIDPNSAALRDLLALESEEPEPKISQKEKIPKSVEVKKTTDHNG</sequence>
<comment type="caution">
    <text evidence="2">The sequence shown here is derived from an EMBL/GenBank/DDBJ whole genome shotgun (WGS) entry which is preliminary data.</text>
</comment>
<name>A0AAD6YBK7_9AGAR</name>
<gene>
    <name evidence="2" type="ORF">GGX14DRAFT_398420</name>
</gene>
<dbReference type="AlphaFoldDB" id="A0AAD6YBK7"/>
<keyword evidence="3" id="KW-1185">Reference proteome</keyword>
<organism evidence="2 3">
    <name type="scientific">Mycena pura</name>
    <dbReference type="NCBI Taxonomy" id="153505"/>
    <lineage>
        <taxon>Eukaryota</taxon>
        <taxon>Fungi</taxon>
        <taxon>Dikarya</taxon>
        <taxon>Basidiomycota</taxon>
        <taxon>Agaricomycotina</taxon>
        <taxon>Agaricomycetes</taxon>
        <taxon>Agaricomycetidae</taxon>
        <taxon>Agaricales</taxon>
        <taxon>Marasmiineae</taxon>
        <taxon>Mycenaceae</taxon>
        <taxon>Mycena</taxon>
    </lineage>
</organism>
<dbReference type="Proteomes" id="UP001219525">
    <property type="component" value="Unassembled WGS sequence"/>
</dbReference>